<dbReference type="EMBL" id="CAESAN010000007">
    <property type="protein sequence ID" value="CAB4335584.1"/>
    <property type="molecule type" value="Genomic_DNA"/>
</dbReference>
<evidence type="ECO:0000256" key="2">
    <source>
        <dbReference type="ARBA" id="ARBA00010742"/>
    </source>
</evidence>
<keyword evidence="3" id="KW-0732">Signal</keyword>
<dbReference type="PANTHER" id="PTHR30024">
    <property type="entry name" value="ALIPHATIC SULFONATES-BINDING PROTEIN-RELATED"/>
    <property type="match status" value="1"/>
</dbReference>
<dbReference type="Pfam" id="PF13379">
    <property type="entry name" value="NMT1_2"/>
    <property type="match status" value="1"/>
</dbReference>
<gene>
    <name evidence="5" type="ORF">UFOPK3547_00152</name>
</gene>
<dbReference type="PANTHER" id="PTHR30024:SF47">
    <property type="entry name" value="TAURINE-BINDING PERIPLASMIC PROTEIN"/>
    <property type="match status" value="1"/>
</dbReference>
<dbReference type="AlphaFoldDB" id="A0A6J5YZA0"/>
<evidence type="ECO:0000256" key="1">
    <source>
        <dbReference type="ARBA" id="ARBA00004418"/>
    </source>
</evidence>
<feature type="compositionally biased region" description="Low complexity" evidence="4">
    <location>
        <begin position="26"/>
        <end position="37"/>
    </location>
</feature>
<organism evidence="5">
    <name type="scientific">freshwater metagenome</name>
    <dbReference type="NCBI Taxonomy" id="449393"/>
    <lineage>
        <taxon>unclassified sequences</taxon>
        <taxon>metagenomes</taxon>
        <taxon>ecological metagenomes</taxon>
    </lineage>
</organism>
<evidence type="ECO:0000256" key="3">
    <source>
        <dbReference type="ARBA" id="ARBA00022729"/>
    </source>
</evidence>
<accession>A0A6J5YZA0</accession>
<feature type="region of interest" description="Disordered" evidence="4">
    <location>
        <begin position="26"/>
        <end position="47"/>
    </location>
</feature>
<comment type="subcellular location">
    <subcellularLocation>
        <location evidence="1">Periplasm</location>
    </subcellularLocation>
</comment>
<dbReference type="CDD" id="cd13563">
    <property type="entry name" value="PBP2_SsuA_like_6"/>
    <property type="match status" value="1"/>
</dbReference>
<reference evidence="5" key="1">
    <citation type="submission" date="2020-05" db="EMBL/GenBank/DDBJ databases">
        <authorList>
            <person name="Chiriac C."/>
            <person name="Salcher M."/>
            <person name="Ghai R."/>
            <person name="Kavagutti S V."/>
        </authorList>
    </citation>
    <scope>NUCLEOTIDE SEQUENCE</scope>
</reference>
<name>A0A6J5YZA0_9ZZZZ</name>
<dbReference type="Gene3D" id="3.40.190.10">
    <property type="entry name" value="Periplasmic binding protein-like II"/>
    <property type="match status" value="2"/>
</dbReference>
<sequence>MKQQALRVLALLVVVAVSMFAVACGSSDSSSSTSSDTAAIPTTPEPGQFRMGIEPWLGYGPWHVAQEQGIFADNGLDDVKIINFTTDDQINSAFAAGKLDGSNIATHTALRFAASGLPVKIILLEDQSMEADAILAGPDIKSIMDLKGKKVAYEEGTTSDILLSYALAQNGMTKKDIISVPTPAADAGTLFIAGKVPAAVTYEPYLSAALKENKDAKLLYTAAENPGLVSDVFVVTEDTINNKPGQLLALVNSWGQAVDYYNANKTSAQKTIGKAIGYDPGAEAFAGVEFYTIAQNKDLLNGKFKTTTIEDVKKAATDAGLIKGSVNPADIIVAKFVDAAK</sequence>
<dbReference type="SUPFAM" id="SSF53850">
    <property type="entry name" value="Periplasmic binding protein-like II"/>
    <property type="match status" value="1"/>
</dbReference>
<evidence type="ECO:0000256" key="4">
    <source>
        <dbReference type="SAM" id="MobiDB-lite"/>
    </source>
</evidence>
<dbReference type="PROSITE" id="PS51257">
    <property type="entry name" value="PROKAR_LIPOPROTEIN"/>
    <property type="match status" value="1"/>
</dbReference>
<dbReference type="GO" id="GO:0042597">
    <property type="term" value="C:periplasmic space"/>
    <property type="evidence" value="ECO:0007669"/>
    <property type="project" value="UniProtKB-SubCell"/>
</dbReference>
<evidence type="ECO:0000313" key="5">
    <source>
        <dbReference type="EMBL" id="CAB4335584.1"/>
    </source>
</evidence>
<comment type="similarity">
    <text evidence="2">Belongs to the bacterial solute-binding protein SsuA/TauA family.</text>
</comment>
<protein>
    <submittedName>
        <fullName evidence="5">Unannotated protein</fullName>
    </submittedName>
</protein>
<proteinExistence type="inferred from homology"/>